<proteinExistence type="predicted"/>
<keyword evidence="1" id="KW-0812">Transmembrane</keyword>
<keyword evidence="3" id="KW-1185">Reference proteome</keyword>
<gene>
    <name evidence="2" type="ORF">DFR47_1183</name>
</gene>
<reference evidence="2 3" key="1">
    <citation type="submission" date="2018-06" db="EMBL/GenBank/DDBJ databases">
        <title>Genomic Encyclopedia of Type Strains, Phase IV (KMG-IV): sequencing the most valuable type-strain genomes for metagenomic binning, comparative biology and taxonomic classification.</title>
        <authorList>
            <person name="Goeker M."/>
        </authorList>
    </citation>
    <scope>NUCLEOTIDE SEQUENCE [LARGE SCALE GENOMIC DNA]</scope>
    <source>
        <strain evidence="2 3">DSM 25619</strain>
    </source>
</reference>
<keyword evidence="1" id="KW-0472">Membrane</keyword>
<dbReference type="AlphaFoldDB" id="A0A366DFC4"/>
<dbReference type="RefSeq" id="WP_113946454.1">
    <property type="nucleotide sequence ID" value="NZ_JBHEEG010000017.1"/>
</dbReference>
<evidence type="ECO:0000313" key="2">
    <source>
        <dbReference type="EMBL" id="RBO88762.1"/>
    </source>
</evidence>
<evidence type="ECO:0008006" key="4">
    <source>
        <dbReference type="Google" id="ProtNLM"/>
    </source>
</evidence>
<accession>A0A366DFC4</accession>
<comment type="caution">
    <text evidence="2">The sequence shown here is derived from an EMBL/GenBank/DDBJ whole genome shotgun (WGS) entry which is preliminary data.</text>
</comment>
<evidence type="ECO:0000256" key="1">
    <source>
        <dbReference type="SAM" id="Phobius"/>
    </source>
</evidence>
<sequence length="87" mass="9516">MEQAQALQPSKSKSGWILLLIGWAFFFTPLPIVTTFIGGIFILIAMLIALMQMQRKEGGLGLLLIAIFGSPVMWLVGLFVAVSMFGK</sequence>
<dbReference type="Proteomes" id="UP000252893">
    <property type="component" value="Unassembled WGS sequence"/>
</dbReference>
<evidence type="ECO:0000313" key="3">
    <source>
        <dbReference type="Proteomes" id="UP000252893"/>
    </source>
</evidence>
<protein>
    <recommendedName>
        <fullName evidence="4">DUF4190 domain-containing protein</fullName>
    </recommendedName>
</protein>
<feature type="transmembrane region" description="Helical" evidence="1">
    <location>
        <begin position="17"/>
        <end position="50"/>
    </location>
</feature>
<organism evidence="2 3">
    <name type="scientific">Pseudochrobactrum asaccharolyticum</name>
    <dbReference type="NCBI Taxonomy" id="354351"/>
    <lineage>
        <taxon>Bacteria</taxon>
        <taxon>Pseudomonadati</taxon>
        <taxon>Pseudomonadota</taxon>
        <taxon>Alphaproteobacteria</taxon>
        <taxon>Hyphomicrobiales</taxon>
        <taxon>Brucellaceae</taxon>
        <taxon>Pseudochrobactrum</taxon>
    </lineage>
</organism>
<name>A0A366DFC4_9HYPH</name>
<feature type="transmembrane region" description="Helical" evidence="1">
    <location>
        <begin position="62"/>
        <end position="85"/>
    </location>
</feature>
<dbReference type="EMBL" id="QNRH01000018">
    <property type="protein sequence ID" value="RBO88762.1"/>
    <property type="molecule type" value="Genomic_DNA"/>
</dbReference>
<keyword evidence="1" id="KW-1133">Transmembrane helix</keyword>